<sequence length="238" mass="25414">MLQACLNGGRMRDFHPALPFTATEIASDAALAVAAGARELHIHPRGPDGAETLEPEHIAETLQAVRSAVPGIPVGLSTHWRIPPGGLSRQEPIRRWTTLPDYVSINLIEEDAEDMIALVLGKGIGVEAGLWSVSDAQRFVGLKDAAKCLRVLIEINEQDIDEGLRAAAGIQAVLRQAGSTLPILMHGDEASVWPIYSEAMARGFDSRIGLEDGNLLPSGRMAGDNAELIRAALALAPR</sequence>
<dbReference type="AlphaFoldDB" id="A0A2S9JYF8"/>
<evidence type="ECO:0008006" key="3">
    <source>
        <dbReference type="Google" id="ProtNLM"/>
    </source>
</evidence>
<comment type="caution">
    <text evidence="1">The sequence shown here is derived from an EMBL/GenBank/DDBJ whole genome shotgun (WGS) entry which is preliminary data.</text>
</comment>
<evidence type="ECO:0000313" key="1">
    <source>
        <dbReference type="EMBL" id="PRD58368.1"/>
    </source>
</evidence>
<dbReference type="Pfam" id="PF05853">
    <property type="entry name" value="BKACE"/>
    <property type="match status" value="1"/>
</dbReference>
<dbReference type="InterPro" id="IPR008567">
    <property type="entry name" value="BKACE"/>
</dbReference>
<dbReference type="PANTHER" id="PTHR37418">
    <property type="entry name" value="3-KETO-5-AMINOHEXANOATE CLEAVAGE ENZYME-RELATED"/>
    <property type="match status" value="1"/>
</dbReference>
<dbReference type="OrthoDB" id="9814797at2"/>
<gene>
    <name evidence="1" type="ORF">C5750_04400</name>
</gene>
<keyword evidence="2" id="KW-1185">Reference proteome</keyword>
<reference evidence="1 2" key="1">
    <citation type="submission" date="2018-02" db="EMBL/GenBank/DDBJ databases">
        <title>The draft genome of Phyllobacterium myrsinacearum DSM5892.</title>
        <authorList>
            <person name="Li L."/>
            <person name="Liu L."/>
            <person name="Zhang X."/>
            <person name="Wang T."/>
        </authorList>
    </citation>
    <scope>NUCLEOTIDE SEQUENCE [LARGE SCALE GENOMIC DNA]</scope>
    <source>
        <strain evidence="1 2">DSM 5892</strain>
    </source>
</reference>
<evidence type="ECO:0000313" key="2">
    <source>
        <dbReference type="Proteomes" id="UP000238563"/>
    </source>
</evidence>
<accession>A0A2S9JYF8</accession>
<name>A0A2S9JYF8_9HYPH</name>
<protein>
    <recommendedName>
        <fullName evidence="3">3-keto-5-aminohexanoate cleavage enzyme</fullName>
    </recommendedName>
</protein>
<dbReference type="Proteomes" id="UP000238563">
    <property type="component" value="Unassembled WGS sequence"/>
</dbReference>
<proteinExistence type="predicted"/>
<dbReference type="RefSeq" id="WP_105732608.1">
    <property type="nucleotide sequence ID" value="NZ_PVBT01000001.1"/>
</dbReference>
<dbReference type="GO" id="GO:0043720">
    <property type="term" value="F:3-keto-5-aminohexanoate cleavage activity"/>
    <property type="evidence" value="ECO:0007669"/>
    <property type="project" value="InterPro"/>
</dbReference>
<dbReference type="EMBL" id="PVBT01000001">
    <property type="protein sequence ID" value="PRD58368.1"/>
    <property type="molecule type" value="Genomic_DNA"/>
</dbReference>
<dbReference type="PANTHER" id="PTHR37418:SF1">
    <property type="entry name" value="3-KETO-5-AMINOHEXANOATE CLEAVAGE PROTEIN"/>
    <property type="match status" value="1"/>
</dbReference>
<organism evidence="1 2">
    <name type="scientific">Phyllobacterium myrsinacearum</name>
    <dbReference type="NCBI Taxonomy" id="28101"/>
    <lineage>
        <taxon>Bacteria</taxon>
        <taxon>Pseudomonadati</taxon>
        <taxon>Pseudomonadota</taxon>
        <taxon>Alphaproteobacteria</taxon>
        <taxon>Hyphomicrobiales</taxon>
        <taxon>Phyllobacteriaceae</taxon>
        <taxon>Phyllobacterium</taxon>
    </lineage>
</organism>
<dbReference type="InterPro" id="IPR013785">
    <property type="entry name" value="Aldolase_TIM"/>
</dbReference>
<dbReference type="Gene3D" id="3.20.20.70">
    <property type="entry name" value="Aldolase class I"/>
    <property type="match status" value="1"/>
</dbReference>